<sequence length="183" mass="20584">SVKGLYVAGDEQGEGASYAAVFGWIAGEQAANRAKEVEQPSLEKAKARIEENKSLIEKLCSCKIGPNWREVNIVLQQIMRDYVGNVRSGALLKAGFSYLRRLKNKAYNTMVAKNQHELGRCLEVLNLIELGELVFVAANARKETKGKVVRSDYPLPNPRWRSKVLIVKNIDGKPTTEWRRVKK</sequence>
<dbReference type="SUPFAM" id="SSF46977">
    <property type="entry name" value="Succinate dehydrogenase/fumarate reductase flavoprotein C-terminal domain"/>
    <property type="match status" value="1"/>
</dbReference>
<proteinExistence type="predicted"/>
<dbReference type="GO" id="GO:0009055">
    <property type="term" value="F:electron transfer activity"/>
    <property type="evidence" value="ECO:0007669"/>
    <property type="project" value="TreeGrafter"/>
</dbReference>
<dbReference type="GO" id="GO:0050660">
    <property type="term" value="F:flavin adenine dinucleotide binding"/>
    <property type="evidence" value="ECO:0007669"/>
    <property type="project" value="TreeGrafter"/>
</dbReference>
<comment type="caution">
    <text evidence="2">The sequence shown here is derived from an EMBL/GenBank/DDBJ whole genome shotgun (WGS) entry which is preliminary data.</text>
</comment>
<feature type="non-terminal residue" evidence="2">
    <location>
        <position position="1"/>
    </location>
</feature>
<feature type="domain" description="Fumarate reductase/succinate dehydrogenase flavoprotein-like C-terminal" evidence="1">
    <location>
        <begin position="75"/>
        <end position="182"/>
    </location>
</feature>
<dbReference type="GO" id="GO:0000104">
    <property type="term" value="F:succinate dehydrogenase activity"/>
    <property type="evidence" value="ECO:0007669"/>
    <property type="project" value="TreeGrafter"/>
</dbReference>
<dbReference type="InterPro" id="IPR015939">
    <property type="entry name" value="Fum_Rdtase/Succ_DH_flav-like_C"/>
</dbReference>
<dbReference type="Gene3D" id="1.20.58.100">
    <property type="entry name" value="Fumarate reductase/succinate dehydrogenase flavoprotein-like, C-terminal domain"/>
    <property type="match status" value="1"/>
</dbReference>
<dbReference type="Pfam" id="PF02910">
    <property type="entry name" value="Succ_DH_flav_C"/>
    <property type="match status" value="1"/>
</dbReference>
<dbReference type="PANTHER" id="PTHR11632">
    <property type="entry name" value="SUCCINATE DEHYDROGENASE 2 FLAVOPROTEIN SUBUNIT"/>
    <property type="match status" value="1"/>
</dbReference>
<protein>
    <recommendedName>
        <fullName evidence="1">Fumarate reductase/succinate dehydrogenase flavoprotein-like C-terminal domain-containing protein</fullName>
    </recommendedName>
</protein>
<organism evidence="2">
    <name type="scientific">marine sediment metagenome</name>
    <dbReference type="NCBI Taxonomy" id="412755"/>
    <lineage>
        <taxon>unclassified sequences</taxon>
        <taxon>metagenomes</taxon>
        <taxon>ecological metagenomes</taxon>
    </lineage>
</organism>
<evidence type="ECO:0000313" key="2">
    <source>
        <dbReference type="EMBL" id="GAH45818.1"/>
    </source>
</evidence>
<accession>X1HKG5</accession>
<dbReference type="InterPro" id="IPR037099">
    <property type="entry name" value="Fum_R/Succ_DH_flav-like_C_sf"/>
</dbReference>
<name>X1HKG5_9ZZZZ</name>
<dbReference type="AlphaFoldDB" id="X1HKG5"/>
<reference evidence="2" key="1">
    <citation type="journal article" date="2014" name="Front. Microbiol.">
        <title>High frequency of phylogenetically diverse reductive dehalogenase-homologous genes in deep subseafloor sedimentary metagenomes.</title>
        <authorList>
            <person name="Kawai M."/>
            <person name="Futagami T."/>
            <person name="Toyoda A."/>
            <person name="Takaki Y."/>
            <person name="Nishi S."/>
            <person name="Hori S."/>
            <person name="Arai W."/>
            <person name="Tsubouchi T."/>
            <person name="Morono Y."/>
            <person name="Uchiyama I."/>
            <person name="Ito T."/>
            <person name="Fujiyama A."/>
            <person name="Inagaki F."/>
            <person name="Takami H."/>
        </authorList>
    </citation>
    <scope>NUCLEOTIDE SEQUENCE</scope>
    <source>
        <strain evidence="2">Expedition CK06-06</strain>
    </source>
</reference>
<dbReference type="PANTHER" id="PTHR11632:SF51">
    <property type="entry name" value="SUCCINATE DEHYDROGENASE [UBIQUINONE] FLAVOPROTEIN SUBUNIT, MITOCHONDRIAL"/>
    <property type="match status" value="1"/>
</dbReference>
<dbReference type="EMBL" id="BARU01006184">
    <property type="protein sequence ID" value="GAH45818.1"/>
    <property type="molecule type" value="Genomic_DNA"/>
</dbReference>
<dbReference type="GO" id="GO:0005886">
    <property type="term" value="C:plasma membrane"/>
    <property type="evidence" value="ECO:0007669"/>
    <property type="project" value="TreeGrafter"/>
</dbReference>
<gene>
    <name evidence="2" type="ORF">S03H2_12137</name>
</gene>
<dbReference type="InterPro" id="IPR030664">
    <property type="entry name" value="SdhA/FrdA/AprA"/>
</dbReference>
<dbReference type="GO" id="GO:0009061">
    <property type="term" value="P:anaerobic respiration"/>
    <property type="evidence" value="ECO:0007669"/>
    <property type="project" value="TreeGrafter"/>
</dbReference>
<evidence type="ECO:0000259" key="1">
    <source>
        <dbReference type="Pfam" id="PF02910"/>
    </source>
</evidence>